<evidence type="ECO:0000313" key="3">
    <source>
        <dbReference type="Proteomes" id="UP000824782"/>
    </source>
</evidence>
<keyword evidence="3" id="KW-1185">Reference proteome</keyword>
<accession>A0AAV7AC93</accession>
<proteinExistence type="predicted"/>
<organism evidence="2 3">
    <name type="scientific">Engystomops pustulosus</name>
    <name type="common">Tungara frog</name>
    <name type="synonym">Physalaemus pustulosus</name>
    <dbReference type="NCBI Taxonomy" id="76066"/>
    <lineage>
        <taxon>Eukaryota</taxon>
        <taxon>Metazoa</taxon>
        <taxon>Chordata</taxon>
        <taxon>Craniata</taxon>
        <taxon>Vertebrata</taxon>
        <taxon>Euteleostomi</taxon>
        <taxon>Amphibia</taxon>
        <taxon>Batrachia</taxon>
        <taxon>Anura</taxon>
        <taxon>Neobatrachia</taxon>
        <taxon>Hyloidea</taxon>
        <taxon>Leptodactylidae</taxon>
        <taxon>Leiuperinae</taxon>
        <taxon>Engystomops</taxon>
    </lineage>
</organism>
<protein>
    <submittedName>
        <fullName evidence="2">Uncharacterized protein</fullName>
    </submittedName>
</protein>
<dbReference type="Proteomes" id="UP000824782">
    <property type="component" value="Unassembled WGS sequence"/>
</dbReference>
<dbReference type="Gene3D" id="3.30.70.1820">
    <property type="entry name" value="L1 transposable element, RRM domain"/>
    <property type="match status" value="1"/>
</dbReference>
<gene>
    <name evidence="2" type="ORF">GDO81_016995</name>
</gene>
<evidence type="ECO:0000313" key="2">
    <source>
        <dbReference type="EMBL" id="KAG8558445.1"/>
    </source>
</evidence>
<name>A0AAV7AC93_ENGPU</name>
<reference evidence="2" key="1">
    <citation type="thesis" date="2020" institute="ProQuest LLC" country="789 East Eisenhower Parkway, Ann Arbor, MI, USA">
        <title>Comparative Genomics and Chromosome Evolution.</title>
        <authorList>
            <person name="Mudd A.B."/>
        </authorList>
    </citation>
    <scope>NUCLEOTIDE SEQUENCE</scope>
    <source>
        <strain evidence="2">237g6f4</strain>
        <tissue evidence="2">Blood</tissue>
    </source>
</reference>
<evidence type="ECO:0000256" key="1">
    <source>
        <dbReference type="SAM" id="MobiDB-lite"/>
    </source>
</evidence>
<dbReference type="EMBL" id="WNYA01000008">
    <property type="protein sequence ID" value="KAG8558445.1"/>
    <property type="molecule type" value="Genomic_DNA"/>
</dbReference>
<feature type="region of interest" description="Disordered" evidence="1">
    <location>
        <begin position="64"/>
        <end position="97"/>
    </location>
</feature>
<comment type="caution">
    <text evidence="2">The sequence shown here is derived from an EMBL/GenBank/DDBJ whole genome shotgun (WGS) entry which is preliminary data.</text>
</comment>
<dbReference type="AlphaFoldDB" id="A0AAV7AC93"/>
<sequence>MITAATAESAKMADKIEDLENRSRRSNIRMVGLPESITLPHLHRIFSETLPQLLGMQSPVKVERAHRIGPLRESRSPSSQQTGGEERSRQAIAKYLN</sequence>
<feature type="compositionally biased region" description="Basic and acidic residues" evidence="1">
    <location>
        <begin position="64"/>
        <end position="75"/>
    </location>
</feature>